<dbReference type="InterPro" id="IPR046347">
    <property type="entry name" value="bZIP_sf"/>
</dbReference>
<feature type="region of interest" description="Disordered" evidence="3">
    <location>
        <begin position="146"/>
        <end position="209"/>
    </location>
</feature>
<dbReference type="PANTHER" id="PTHR40621">
    <property type="entry name" value="TRANSCRIPTION FACTOR KAPC-RELATED"/>
    <property type="match status" value="1"/>
</dbReference>
<dbReference type="EMBL" id="LAEV01000991">
    <property type="protein sequence ID" value="KKA29115.1"/>
    <property type="molecule type" value="Genomic_DNA"/>
</dbReference>
<feature type="region of interest" description="Disordered" evidence="3">
    <location>
        <begin position="44"/>
        <end position="81"/>
    </location>
</feature>
<evidence type="ECO:0000256" key="2">
    <source>
        <dbReference type="ARBA" id="ARBA00023242"/>
    </source>
</evidence>
<evidence type="ECO:0000256" key="3">
    <source>
        <dbReference type="SAM" id="MobiDB-lite"/>
    </source>
</evidence>
<evidence type="ECO:0000256" key="1">
    <source>
        <dbReference type="ARBA" id="ARBA00004123"/>
    </source>
</evidence>
<dbReference type="GO" id="GO:0001228">
    <property type="term" value="F:DNA-binding transcription activator activity, RNA polymerase II-specific"/>
    <property type="evidence" value="ECO:0007669"/>
    <property type="project" value="TreeGrafter"/>
</dbReference>
<dbReference type="InterPro" id="IPR050936">
    <property type="entry name" value="AP-1-like"/>
</dbReference>
<feature type="compositionally biased region" description="Polar residues" evidence="3">
    <location>
        <begin position="162"/>
        <end position="172"/>
    </location>
</feature>
<keyword evidence="2" id="KW-0539">Nucleus</keyword>
<dbReference type="OrthoDB" id="2590011at2759"/>
<evidence type="ECO:0000313" key="5">
    <source>
        <dbReference type="Proteomes" id="UP000033483"/>
    </source>
</evidence>
<accession>A0A0F4ZFY1</accession>
<dbReference type="AlphaFoldDB" id="A0A0F4ZFY1"/>
<evidence type="ECO:0008006" key="6">
    <source>
        <dbReference type="Google" id="ProtNLM"/>
    </source>
</evidence>
<reference evidence="4 5" key="1">
    <citation type="submission" date="2015-03" db="EMBL/GenBank/DDBJ databases">
        <authorList>
            <person name="Radwan O."/>
            <person name="Al-Naeli F.A."/>
            <person name="Rendon G.A."/>
            <person name="Fields C."/>
        </authorList>
    </citation>
    <scope>NUCLEOTIDE SEQUENCE [LARGE SCALE GENOMIC DNA]</scope>
    <source>
        <strain evidence="4">CR-DP1</strain>
    </source>
</reference>
<dbReference type="SUPFAM" id="SSF57959">
    <property type="entry name" value="Leucine zipper domain"/>
    <property type="match status" value="1"/>
</dbReference>
<dbReference type="GO" id="GO:0090575">
    <property type="term" value="C:RNA polymerase II transcription regulator complex"/>
    <property type="evidence" value="ECO:0007669"/>
    <property type="project" value="TreeGrafter"/>
</dbReference>
<dbReference type="CDD" id="cd14688">
    <property type="entry name" value="bZIP_YAP"/>
    <property type="match status" value="1"/>
</dbReference>
<proteinExistence type="predicted"/>
<protein>
    <recommendedName>
        <fullName evidence="6">BZIP domain-containing protein</fullName>
    </recommendedName>
</protein>
<sequence length="237" mass="26163">MAEFHHNVLDPMGEIPVGGFPIQEKRTKEFLVCTTNAHVSNISIQDGNVPKRRGPKPDSKPALTRRQQLNRQAQRTHRERKEQYIRNLEEEVTKLRQLVVEAVHEKSQVMDLNRTLRETLQRNGIPIPPHITASLSQLGDCDLTNDTTSSVSGRSLGPSYASGMTAQTSAGSPTHGLPYSASDPTMGGYPGSHPHGPPPMPPSHKSMIDHEQAGIDFVLTYDTPQNRARAYLSPPPQ</sequence>
<organism evidence="4 5">
    <name type="scientific">Thielaviopsis punctulata</name>
    <dbReference type="NCBI Taxonomy" id="72032"/>
    <lineage>
        <taxon>Eukaryota</taxon>
        <taxon>Fungi</taxon>
        <taxon>Dikarya</taxon>
        <taxon>Ascomycota</taxon>
        <taxon>Pezizomycotina</taxon>
        <taxon>Sordariomycetes</taxon>
        <taxon>Hypocreomycetidae</taxon>
        <taxon>Microascales</taxon>
        <taxon>Ceratocystidaceae</taxon>
        <taxon>Thielaviopsis</taxon>
    </lineage>
</organism>
<dbReference type="Gene3D" id="1.20.5.170">
    <property type="match status" value="1"/>
</dbReference>
<dbReference type="Proteomes" id="UP000033483">
    <property type="component" value="Unassembled WGS sequence"/>
</dbReference>
<dbReference type="PANTHER" id="PTHR40621:SF6">
    <property type="entry name" value="AP-1-LIKE TRANSCRIPTION FACTOR YAP1-RELATED"/>
    <property type="match status" value="1"/>
</dbReference>
<comment type="caution">
    <text evidence="4">The sequence shown here is derived from an EMBL/GenBank/DDBJ whole genome shotgun (WGS) entry which is preliminary data.</text>
</comment>
<gene>
    <name evidence="4" type="ORF">TD95_004869</name>
</gene>
<dbReference type="GO" id="GO:0000976">
    <property type="term" value="F:transcription cis-regulatory region binding"/>
    <property type="evidence" value="ECO:0007669"/>
    <property type="project" value="InterPro"/>
</dbReference>
<comment type="subcellular location">
    <subcellularLocation>
        <location evidence="1">Nucleus</location>
    </subcellularLocation>
</comment>
<keyword evidence="5" id="KW-1185">Reference proteome</keyword>
<evidence type="ECO:0000313" key="4">
    <source>
        <dbReference type="EMBL" id="KKA29115.1"/>
    </source>
</evidence>
<name>A0A0F4ZFY1_9PEZI</name>